<reference evidence="2" key="1">
    <citation type="submission" date="2022-09" db="EMBL/GenBank/DDBJ databases">
        <title>Fusarium specimens isolated from Avocado Roots.</title>
        <authorList>
            <person name="Stajich J."/>
            <person name="Roper C."/>
            <person name="Heimlech-Rivalta G."/>
        </authorList>
    </citation>
    <scope>NUCLEOTIDE SEQUENCE</scope>
    <source>
        <strain evidence="2">CF00136</strain>
    </source>
</reference>
<feature type="chain" id="PRO_5040902815" evidence="1">
    <location>
        <begin position="25"/>
        <end position="167"/>
    </location>
</feature>
<organism evidence="2 3">
    <name type="scientific">Fusarium torreyae</name>
    <dbReference type="NCBI Taxonomy" id="1237075"/>
    <lineage>
        <taxon>Eukaryota</taxon>
        <taxon>Fungi</taxon>
        <taxon>Dikarya</taxon>
        <taxon>Ascomycota</taxon>
        <taxon>Pezizomycotina</taxon>
        <taxon>Sordariomycetes</taxon>
        <taxon>Hypocreomycetidae</taxon>
        <taxon>Hypocreales</taxon>
        <taxon>Nectriaceae</taxon>
        <taxon>Fusarium</taxon>
    </lineage>
</organism>
<evidence type="ECO:0000313" key="3">
    <source>
        <dbReference type="Proteomes" id="UP001152049"/>
    </source>
</evidence>
<evidence type="ECO:0000256" key="1">
    <source>
        <dbReference type="SAM" id="SignalP"/>
    </source>
</evidence>
<evidence type="ECO:0000313" key="2">
    <source>
        <dbReference type="EMBL" id="KAJ4246845.1"/>
    </source>
</evidence>
<keyword evidence="3" id="KW-1185">Reference proteome</keyword>
<sequence>MLFSAKVFAVIAAGILTFPSVANAQCVAVRTYLHARPLIEDVITMELWHTGQKVCQQRSAKFFSDNEDFYQWDCPDLGTPQIKWRVRARENGKQISISTVTESGEVLRDYTTAMKNFKPSTWCAAWSDNGCRGWDSSYEACSFTPDFCNNGETCNLCDGKVTCHSPP</sequence>
<proteinExistence type="predicted"/>
<protein>
    <submittedName>
        <fullName evidence="2">Uncharacterized protein</fullName>
    </submittedName>
</protein>
<dbReference type="EMBL" id="JAOQAZ010000041">
    <property type="protein sequence ID" value="KAJ4246845.1"/>
    <property type="molecule type" value="Genomic_DNA"/>
</dbReference>
<name>A0A9W8RNL5_9HYPO</name>
<dbReference type="OrthoDB" id="4965548at2759"/>
<dbReference type="AlphaFoldDB" id="A0A9W8RNL5"/>
<accession>A0A9W8RNL5</accession>
<keyword evidence="1" id="KW-0732">Signal</keyword>
<feature type="signal peptide" evidence="1">
    <location>
        <begin position="1"/>
        <end position="24"/>
    </location>
</feature>
<dbReference type="Proteomes" id="UP001152049">
    <property type="component" value="Unassembled WGS sequence"/>
</dbReference>
<comment type="caution">
    <text evidence="2">The sequence shown here is derived from an EMBL/GenBank/DDBJ whole genome shotgun (WGS) entry which is preliminary data.</text>
</comment>
<gene>
    <name evidence="2" type="ORF">NW762_013397</name>
</gene>